<dbReference type="AlphaFoldDB" id="A0A067R686"/>
<dbReference type="EMBL" id="KK852926">
    <property type="protein sequence ID" value="KDR13710.1"/>
    <property type="molecule type" value="Genomic_DNA"/>
</dbReference>
<dbReference type="Proteomes" id="UP000027135">
    <property type="component" value="Unassembled WGS sequence"/>
</dbReference>
<protein>
    <submittedName>
        <fullName evidence="1">Uncharacterized protein</fullName>
    </submittedName>
</protein>
<organism evidence="1 2">
    <name type="scientific">Zootermopsis nevadensis</name>
    <name type="common">Dampwood termite</name>
    <dbReference type="NCBI Taxonomy" id="136037"/>
    <lineage>
        <taxon>Eukaryota</taxon>
        <taxon>Metazoa</taxon>
        <taxon>Ecdysozoa</taxon>
        <taxon>Arthropoda</taxon>
        <taxon>Hexapoda</taxon>
        <taxon>Insecta</taxon>
        <taxon>Pterygota</taxon>
        <taxon>Neoptera</taxon>
        <taxon>Polyneoptera</taxon>
        <taxon>Dictyoptera</taxon>
        <taxon>Blattodea</taxon>
        <taxon>Blattoidea</taxon>
        <taxon>Termitoidae</taxon>
        <taxon>Termopsidae</taxon>
        <taxon>Zootermopsis</taxon>
    </lineage>
</organism>
<proteinExistence type="predicted"/>
<sequence>MKMLVEKTVGRNDDQFQINAICNIFRIVSPRNATSAAITKLVQEITPLKNLDEKLDHVISKFPVLRNSAEYYKAASLCALDRLKTISNYEWDYTKKVRAETTLLRPVAMAVKSSDDYGLSKVSIHSCFILNKLHPLEFSVYQDVSCDTELCTGVNQTFNELSYSSVAVSVKLNDVLAFLSTERSVHTVSCPVVA</sequence>
<evidence type="ECO:0000313" key="2">
    <source>
        <dbReference type="Proteomes" id="UP000027135"/>
    </source>
</evidence>
<gene>
    <name evidence="1" type="ORF">L798_12467</name>
</gene>
<name>A0A067R686_ZOONE</name>
<reference evidence="1 2" key="1">
    <citation type="journal article" date="2014" name="Nat. Commun.">
        <title>Molecular traces of alternative social organization in a termite genome.</title>
        <authorList>
            <person name="Terrapon N."/>
            <person name="Li C."/>
            <person name="Robertson H.M."/>
            <person name="Ji L."/>
            <person name="Meng X."/>
            <person name="Booth W."/>
            <person name="Chen Z."/>
            <person name="Childers C.P."/>
            <person name="Glastad K.M."/>
            <person name="Gokhale K."/>
            <person name="Gowin J."/>
            <person name="Gronenberg W."/>
            <person name="Hermansen R.A."/>
            <person name="Hu H."/>
            <person name="Hunt B.G."/>
            <person name="Huylmans A.K."/>
            <person name="Khalil S.M."/>
            <person name="Mitchell R.D."/>
            <person name="Munoz-Torres M.C."/>
            <person name="Mustard J.A."/>
            <person name="Pan H."/>
            <person name="Reese J.T."/>
            <person name="Scharf M.E."/>
            <person name="Sun F."/>
            <person name="Vogel H."/>
            <person name="Xiao J."/>
            <person name="Yang W."/>
            <person name="Yang Z."/>
            <person name="Yang Z."/>
            <person name="Zhou J."/>
            <person name="Zhu J."/>
            <person name="Brent C.S."/>
            <person name="Elsik C.G."/>
            <person name="Goodisman M.A."/>
            <person name="Liberles D.A."/>
            <person name="Roe R.M."/>
            <person name="Vargo E.L."/>
            <person name="Vilcinskas A."/>
            <person name="Wang J."/>
            <person name="Bornberg-Bauer E."/>
            <person name="Korb J."/>
            <person name="Zhang G."/>
            <person name="Liebig J."/>
        </authorList>
    </citation>
    <scope>NUCLEOTIDE SEQUENCE [LARGE SCALE GENOMIC DNA]</scope>
    <source>
        <tissue evidence="1">Whole organism</tissue>
    </source>
</reference>
<dbReference type="InParanoid" id="A0A067R686"/>
<evidence type="ECO:0000313" key="1">
    <source>
        <dbReference type="EMBL" id="KDR13710.1"/>
    </source>
</evidence>
<accession>A0A067R686</accession>
<keyword evidence="2" id="KW-1185">Reference proteome</keyword>